<protein>
    <submittedName>
        <fullName evidence="2">Glycosyltransferase family 8 protein</fullName>
    </submittedName>
</protein>
<keyword evidence="1" id="KW-0812">Transmembrane</keyword>
<dbReference type="EMBL" id="ML991806">
    <property type="protein sequence ID" value="KAF2233469.1"/>
    <property type="molecule type" value="Genomic_DNA"/>
</dbReference>
<dbReference type="Gene3D" id="3.90.550.10">
    <property type="entry name" value="Spore Coat Polysaccharide Biosynthesis Protein SpsA, Chain A"/>
    <property type="match status" value="1"/>
</dbReference>
<evidence type="ECO:0000313" key="2">
    <source>
        <dbReference type="EMBL" id="KAF2233469.1"/>
    </source>
</evidence>
<sequence length="375" mass="41537">MLLTSAQVSMFASSGVVFIFTLALFFSGYVIQQRTVSSIQEAIKPRTPAPPPSSSPQEVLIEPLQPSRAFGSALGSAGQRALKLYKSGSPEAKPIDWKKLAHVQLVKDHDEVCSAIMLFAELHAQKSPATKVLMFPKSWAVDGRGEILDPYLMSSKRLMRAAARRYQVVLRPMVTFVDGADDSSRESYSLASLFSLTEYERIMYLEPPGHIFDATVMASVLAFSPQAPLMSLQSRDSPNNRSSEMLLVTPSASQYRQLSKRNAKHPETDIDLLQNSFPYAQDSHILAQADSLPHTSDLRAASEEFNATEFLDGTAYIRVVDSELAGPQYDVPYPERVAARPRVADAEAIWSRVYDGFRLGRMSICGLDLEPLRKD</sequence>
<name>A0A6A6H6G4_VIRVR</name>
<keyword evidence="2" id="KW-0808">Transferase</keyword>
<dbReference type="InterPro" id="IPR029044">
    <property type="entry name" value="Nucleotide-diphossugar_trans"/>
</dbReference>
<dbReference type="GO" id="GO:0016740">
    <property type="term" value="F:transferase activity"/>
    <property type="evidence" value="ECO:0007669"/>
    <property type="project" value="UniProtKB-KW"/>
</dbReference>
<feature type="transmembrane region" description="Helical" evidence="1">
    <location>
        <begin position="6"/>
        <end position="31"/>
    </location>
</feature>
<keyword evidence="3" id="KW-1185">Reference proteome</keyword>
<accession>A0A6A6H6G4</accession>
<proteinExistence type="predicted"/>
<keyword evidence="1" id="KW-1133">Transmembrane helix</keyword>
<gene>
    <name evidence="2" type="ORF">EV356DRAFT_503541</name>
</gene>
<keyword evidence="1" id="KW-0472">Membrane</keyword>
<dbReference type="AlphaFoldDB" id="A0A6A6H6G4"/>
<dbReference type="Proteomes" id="UP000800092">
    <property type="component" value="Unassembled WGS sequence"/>
</dbReference>
<evidence type="ECO:0000313" key="3">
    <source>
        <dbReference type="Proteomes" id="UP000800092"/>
    </source>
</evidence>
<evidence type="ECO:0000256" key="1">
    <source>
        <dbReference type="SAM" id="Phobius"/>
    </source>
</evidence>
<dbReference type="OrthoDB" id="5367275at2759"/>
<reference evidence="2" key="1">
    <citation type="journal article" date="2020" name="Stud. Mycol.">
        <title>101 Dothideomycetes genomes: a test case for predicting lifestyles and emergence of pathogens.</title>
        <authorList>
            <person name="Haridas S."/>
            <person name="Albert R."/>
            <person name="Binder M."/>
            <person name="Bloem J."/>
            <person name="Labutti K."/>
            <person name="Salamov A."/>
            <person name="Andreopoulos B."/>
            <person name="Baker S."/>
            <person name="Barry K."/>
            <person name="Bills G."/>
            <person name="Bluhm B."/>
            <person name="Cannon C."/>
            <person name="Castanera R."/>
            <person name="Culley D."/>
            <person name="Daum C."/>
            <person name="Ezra D."/>
            <person name="Gonzalez J."/>
            <person name="Henrissat B."/>
            <person name="Kuo A."/>
            <person name="Liang C."/>
            <person name="Lipzen A."/>
            <person name="Lutzoni F."/>
            <person name="Magnuson J."/>
            <person name="Mondo S."/>
            <person name="Nolan M."/>
            <person name="Ohm R."/>
            <person name="Pangilinan J."/>
            <person name="Park H.-J."/>
            <person name="Ramirez L."/>
            <person name="Alfaro M."/>
            <person name="Sun H."/>
            <person name="Tritt A."/>
            <person name="Yoshinaga Y."/>
            <person name="Zwiers L.-H."/>
            <person name="Turgeon B."/>
            <person name="Goodwin S."/>
            <person name="Spatafora J."/>
            <person name="Crous P."/>
            <person name="Grigoriev I."/>
        </authorList>
    </citation>
    <scope>NUCLEOTIDE SEQUENCE</scope>
    <source>
        <strain evidence="2">Tuck. ex Michener</strain>
    </source>
</reference>
<organism evidence="2 3">
    <name type="scientific">Viridothelium virens</name>
    <name type="common">Speckled blister lichen</name>
    <name type="synonym">Trypethelium virens</name>
    <dbReference type="NCBI Taxonomy" id="1048519"/>
    <lineage>
        <taxon>Eukaryota</taxon>
        <taxon>Fungi</taxon>
        <taxon>Dikarya</taxon>
        <taxon>Ascomycota</taxon>
        <taxon>Pezizomycotina</taxon>
        <taxon>Dothideomycetes</taxon>
        <taxon>Dothideomycetes incertae sedis</taxon>
        <taxon>Trypetheliales</taxon>
        <taxon>Trypetheliaceae</taxon>
        <taxon>Viridothelium</taxon>
    </lineage>
</organism>